<dbReference type="EMBL" id="LT629701">
    <property type="protein sequence ID" value="SDN49969.1"/>
    <property type="molecule type" value="Genomic_DNA"/>
</dbReference>
<dbReference type="Proteomes" id="UP000183376">
    <property type="component" value="Chromosome I"/>
</dbReference>
<keyword evidence="6" id="KW-1185">Reference proteome</keyword>
<dbReference type="InterPro" id="IPR000835">
    <property type="entry name" value="HTH_MarR-typ"/>
</dbReference>
<sequence length="151" mass="16214">MIQTVTPLSHAVDLSCTVGRLQRALRRASARAAGDSALSNAKVELLLAVGRQPGISVKEVATVLCAAANTVSTLVGDLAEAGLLLRERDPGNRRVVRLALTEDGRTTISDYQDQRRQIISAAAARLAEADRADIERVLPALHRLLEVIERS</sequence>
<dbReference type="OrthoDB" id="69852at2"/>
<dbReference type="PROSITE" id="PS01117">
    <property type="entry name" value="HTH_MARR_1"/>
    <property type="match status" value="1"/>
</dbReference>
<dbReference type="InterPro" id="IPR036390">
    <property type="entry name" value="WH_DNA-bd_sf"/>
</dbReference>
<accession>A0A1H0BWC6</accession>
<dbReference type="AlphaFoldDB" id="A0A1H0BWC6"/>
<keyword evidence="3" id="KW-0804">Transcription</keyword>
<dbReference type="PROSITE" id="PS50995">
    <property type="entry name" value="HTH_MARR_2"/>
    <property type="match status" value="1"/>
</dbReference>
<gene>
    <name evidence="5" type="ORF">SAMN04489726_6885</name>
</gene>
<dbReference type="GO" id="GO:0003700">
    <property type="term" value="F:DNA-binding transcription factor activity"/>
    <property type="evidence" value="ECO:0007669"/>
    <property type="project" value="InterPro"/>
</dbReference>
<dbReference type="eggNOG" id="COG1846">
    <property type="taxonomic scope" value="Bacteria"/>
</dbReference>
<name>A0A1H0BWC6_ALLAB</name>
<dbReference type="Pfam" id="PF01047">
    <property type="entry name" value="MarR"/>
    <property type="match status" value="1"/>
</dbReference>
<evidence type="ECO:0000259" key="4">
    <source>
        <dbReference type="PROSITE" id="PS50995"/>
    </source>
</evidence>
<evidence type="ECO:0000256" key="2">
    <source>
        <dbReference type="ARBA" id="ARBA00023125"/>
    </source>
</evidence>
<keyword evidence="1" id="KW-0805">Transcription regulation</keyword>
<dbReference type="PANTHER" id="PTHR42756">
    <property type="entry name" value="TRANSCRIPTIONAL REGULATOR, MARR"/>
    <property type="match status" value="1"/>
</dbReference>
<evidence type="ECO:0000256" key="3">
    <source>
        <dbReference type="ARBA" id="ARBA00023163"/>
    </source>
</evidence>
<dbReference type="InterPro" id="IPR023187">
    <property type="entry name" value="Tscrpt_reg_MarR-type_CS"/>
</dbReference>
<dbReference type="GO" id="GO:0003677">
    <property type="term" value="F:DNA binding"/>
    <property type="evidence" value="ECO:0007669"/>
    <property type="project" value="UniProtKB-KW"/>
</dbReference>
<keyword evidence="2 5" id="KW-0238">DNA-binding</keyword>
<feature type="domain" description="HTH marR-type" evidence="4">
    <location>
        <begin position="11"/>
        <end position="146"/>
    </location>
</feature>
<evidence type="ECO:0000313" key="5">
    <source>
        <dbReference type="EMBL" id="SDN49969.1"/>
    </source>
</evidence>
<dbReference type="InterPro" id="IPR036388">
    <property type="entry name" value="WH-like_DNA-bd_sf"/>
</dbReference>
<dbReference type="SUPFAM" id="SSF46785">
    <property type="entry name" value="Winged helix' DNA-binding domain"/>
    <property type="match status" value="1"/>
</dbReference>
<reference evidence="5 6" key="1">
    <citation type="submission" date="2016-10" db="EMBL/GenBank/DDBJ databases">
        <authorList>
            <person name="de Groot N.N."/>
        </authorList>
    </citation>
    <scope>NUCLEOTIDE SEQUENCE [LARGE SCALE GENOMIC DNA]</scope>
    <source>
        <strain evidence="5 6">DSM 44149</strain>
    </source>
</reference>
<proteinExistence type="predicted"/>
<evidence type="ECO:0000313" key="6">
    <source>
        <dbReference type="Proteomes" id="UP000183376"/>
    </source>
</evidence>
<dbReference type="PANTHER" id="PTHR42756:SF1">
    <property type="entry name" value="TRANSCRIPTIONAL REPRESSOR OF EMRAB OPERON"/>
    <property type="match status" value="1"/>
</dbReference>
<dbReference type="Gene3D" id="1.10.10.10">
    <property type="entry name" value="Winged helix-like DNA-binding domain superfamily/Winged helix DNA-binding domain"/>
    <property type="match status" value="1"/>
</dbReference>
<protein>
    <submittedName>
        <fullName evidence="5">DNA-binding transcriptional regulator, MarR family</fullName>
    </submittedName>
</protein>
<dbReference type="SMART" id="SM00347">
    <property type="entry name" value="HTH_MARR"/>
    <property type="match status" value="1"/>
</dbReference>
<evidence type="ECO:0000256" key="1">
    <source>
        <dbReference type="ARBA" id="ARBA00023015"/>
    </source>
</evidence>
<organism evidence="5 6">
    <name type="scientific">Allokutzneria albata</name>
    <name type="common">Kibdelosporangium albatum</name>
    <dbReference type="NCBI Taxonomy" id="211114"/>
    <lineage>
        <taxon>Bacteria</taxon>
        <taxon>Bacillati</taxon>
        <taxon>Actinomycetota</taxon>
        <taxon>Actinomycetes</taxon>
        <taxon>Pseudonocardiales</taxon>
        <taxon>Pseudonocardiaceae</taxon>
        <taxon>Allokutzneria</taxon>
    </lineage>
</organism>